<dbReference type="GO" id="GO:0006508">
    <property type="term" value="P:proteolysis"/>
    <property type="evidence" value="ECO:0007669"/>
    <property type="project" value="InterPro"/>
</dbReference>
<gene>
    <name evidence="3" type="ORF">DB32_005324</name>
</gene>
<protein>
    <recommendedName>
        <fullName evidence="2">Peptidase C14 caspase domain-containing protein</fullName>
    </recommendedName>
</protein>
<feature type="region of interest" description="Disordered" evidence="1">
    <location>
        <begin position="417"/>
        <end position="437"/>
    </location>
</feature>
<dbReference type="GO" id="GO:0005737">
    <property type="term" value="C:cytoplasm"/>
    <property type="evidence" value="ECO:0007669"/>
    <property type="project" value="TreeGrafter"/>
</dbReference>
<dbReference type="EMBL" id="CP011125">
    <property type="protein sequence ID" value="AKF08175.1"/>
    <property type="molecule type" value="Genomic_DNA"/>
</dbReference>
<sequence>MHSLVGRGSALASVFLLVACGSRGDAGSAPPPPTPAVATAPVGDVLLDRDGTLEPTDPRGVSSFVDRFDVPVAAGEHVRVTLTSSAFDPVLEVTPPRGAPLTNDDLRGDRARSEIELVATQAGALKVQVTSFAPSAQGAYHVHVERVRVPSTPSAPQVAAAEPARRHHVLAGVLSSLARPPQSAAQTPMPLRVGDRASGTLAPGDTTLDSGELADVYVLDVSAPTDLTIQMQSTALDAYLVVRGPGDVGPSAREWENDDSGGTRDASVSIPQAAPGQYRVFATTFRAGMTGAYELKALSTRDGASTGATTTTAAEQVIAGELAAGDRALVSGELSDEHRFTWPVGTAVHLEARSSAFDTYLILHTPGGQQRDNDDQSPGVLNAAMDFVVQEPGEHRVLVTSYRPGETGRYELVVRGGGAAPTAPSAPPPTTVASQPTAGQPIRGALAAGDATLSSGEFADTHRMTFTAGQPVSIRVESSAFDTYLIVRSPSGRQQDNDDLQPGVLNSGIDIPAAEAGEYQVLVTSYRPGETGAYVLTTSAGTTTTPQPGPGTPPAAPGVGSGSRVWVLSVGISDYPGGANDLPECANDAVKIAEALRNQGLTAPDREFLLTDGRATTAAIRDAMQRITSQIRPDDTFVFFYSGHGGQNESRSSDARELDAIDEYLFVHDGPLLDDELGRMMDAVRARTALVAIDACFAGGFAKDVITRPGVVGLFSSEEDVTSAVASQFQAGGYLSHFLRLGIQGEADHDPRDRVMTVGELTHYVWQQYGRHASDVRMGMGYQQLVVDRGAVRATQELWRNDR</sequence>
<reference evidence="3 4" key="1">
    <citation type="submission" date="2015-03" db="EMBL/GenBank/DDBJ databases">
        <title>Genome assembly of Sandaracinus amylolyticus DSM 53668.</title>
        <authorList>
            <person name="Sharma G."/>
            <person name="Subramanian S."/>
        </authorList>
    </citation>
    <scope>NUCLEOTIDE SEQUENCE [LARGE SCALE GENOMIC DNA]</scope>
    <source>
        <strain evidence="3 4">DSM 53668</strain>
    </source>
</reference>
<feature type="region of interest" description="Disordered" evidence="1">
    <location>
        <begin position="540"/>
        <end position="560"/>
    </location>
</feature>
<dbReference type="Pfam" id="PF00656">
    <property type="entry name" value="Peptidase_C14"/>
    <property type="match status" value="1"/>
</dbReference>
<dbReference type="InterPro" id="IPR050452">
    <property type="entry name" value="Metacaspase"/>
</dbReference>
<dbReference type="RefSeq" id="WP_053235347.1">
    <property type="nucleotide sequence ID" value="NZ_CP011125.1"/>
</dbReference>
<dbReference type="OrthoDB" id="5484400at2"/>
<dbReference type="Gene3D" id="3.40.50.1460">
    <property type="match status" value="1"/>
</dbReference>
<organism evidence="3 4">
    <name type="scientific">Sandaracinus amylolyticus</name>
    <dbReference type="NCBI Taxonomy" id="927083"/>
    <lineage>
        <taxon>Bacteria</taxon>
        <taxon>Pseudomonadati</taxon>
        <taxon>Myxococcota</taxon>
        <taxon>Polyangia</taxon>
        <taxon>Polyangiales</taxon>
        <taxon>Sandaracinaceae</taxon>
        <taxon>Sandaracinus</taxon>
    </lineage>
</organism>
<dbReference type="InterPro" id="IPR011600">
    <property type="entry name" value="Pept_C14_caspase"/>
</dbReference>
<keyword evidence="4" id="KW-1185">Reference proteome</keyword>
<dbReference type="STRING" id="927083.DB32_005324"/>
<dbReference type="Gene3D" id="2.60.120.380">
    <property type="match status" value="4"/>
</dbReference>
<dbReference type="AlphaFoldDB" id="A0A0F6W5Q3"/>
<dbReference type="Proteomes" id="UP000034883">
    <property type="component" value="Chromosome"/>
</dbReference>
<feature type="domain" description="Peptidase C14 caspase" evidence="2">
    <location>
        <begin position="566"/>
        <end position="704"/>
    </location>
</feature>
<feature type="compositionally biased region" description="Pro residues" evidence="1">
    <location>
        <begin position="547"/>
        <end position="556"/>
    </location>
</feature>
<proteinExistence type="predicted"/>
<evidence type="ECO:0000313" key="4">
    <source>
        <dbReference type="Proteomes" id="UP000034883"/>
    </source>
</evidence>
<dbReference type="PROSITE" id="PS51257">
    <property type="entry name" value="PROKAR_LIPOPROTEIN"/>
    <property type="match status" value="1"/>
</dbReference>
<feature type="region of interest" description="Disordered" evidence="1">
    <location>
        <begin position="249"/>
        <end position="269"/>
    </location>
</feature>
<dbReference type="PANTHER" id="PTHR48104">
    <property type="entry name" value="METACASPASE-4"/>
    <property type="match status" value="1"/>
</dbReference>
<dbReference type="PANTHER" id="PTHR48104:SF30">
    <property type="entry name" value="METACASPASE-1"/>
    <property type="match status" value="1"/>
</dbReference>
<name>A0A0F6W5Q3_9BACT</name>
<evidence type="ECO:0000259" key="2">
    <source>
        <dbReference type="Pfam" id="PF00656"/>
    </source>
</evidence>
<evidence type="ECO:0000313" key="3">
    <source>
        <dbReference type="EMBL" id="AKF08175.1"/>
    </source>
</evidence>
<dbReference type="GO" id="GO:0004197">
    <property type="term" value="F:cysteine-type endopeptidase activity"/>
    <property type="evidence" value="ECO:0007669"/>
    <property type="project" value="InterPro"/>
</dbReference>
<feature type="region of interest" description="Disordered" evidence="1">
    <location>
        <begin position="179"/>
        <end position="206"/>
    </location>
</feature>
<accession>A0A0F6W5Q3</accession>
<dbReference type="KEGG" id="samy:DB32_005324"/>
<evidence type="ECO:0000256" key="1">
    <source>
        <dbReference type="SAM" id="MobiDB-lite"/>
    </source>
</evidence>
<dbReference type="InterPro" id="IPR029030">
    <property type="entry name" value="Caspase-like_dom_sf"/>
</dbReference>
<dbReference type="SUPFAM" id="SSF52129">
    <property type="entry name" value="Caspase-like"/>
    <property type="match status" value="1"/>
</dbReference>